<dbReference type="EMBL" id="CAJOBP010005457">
    <property type="protein sequence ID" value="CAF4470045.1"/>
    <property type="molecule type" value="Genomic_DNA"/>
</dbReference>
<keyword evidence="3" id="KW-1185">Reference proteome</keyword>
<protein>
    <submittedName>
        <fullName evidence="2">Uncharacterized protein</fullName>
    </submittedName>
</protein>
<evidence type="ECO:0000256" key="1">
    <source>
        <dbReference type="SAM" id="MobiDB-lite"/>
    </source>
</evidence>
<sequence>MIDFFEIGRHSKSKSAGTSSSPPINDLSSATSSSSSSLLSNSCSSSIEPRKKTRSYRLASPTQTAQNPPISDDSLSEKSERLLKKKRPHSSYTAIGATEDSSQHESLRSIPPSVYLIELKNNTRPTNSFGLTKTITYVWKSSSSKKDDERLYTYPKYTVEQVSPMIDQDRRSIPVSSRHITLQRGKIDYWENMRASPDSVLTSSCQNHIGSASNLLSLSFENQPKDARHNTNAIGHVISVTTTKRRQPSLLNQTQNSQWNIEGDGKQLRYSNLKWYSVDQLQKDNRHTTKQRIKRKYQQELLHTSDSATDTGSSSDQHNRSAPPILQRTTNTNVANQNHEVFETILMNKQTDSTIPDYSSFNREVNDASSPVKHNEIQQTHSSPSSSSSSSSS</sequence>
<reference evidence="2" key="1">
    <citation type="submission" date="2021-02" db="EMBL/GenBank/DDBJ databases">
        <authorList>
            <person name="Nowell W R."/>
        </authorList>
    </citation>
    <scope>NUCLEOTIDE SEQUENCE</scope>
</reference>
<feature type="compositionally biased region" description="Low complexity" evidence="1">
    <location>
        <begin position="382"/>
        <end position="393"/>
    </location>
</feature>
<feature type="region of interest" description="Disordered" evidence="1">
    <location>
        <begin position="297"/>
        <end position="334"/>
    </location>
</feature>
<accession>A0A820TCI6</accession>
<evidence type="ECO:0000313" key="3">
    <source>
        <dbReference type="Proteomes" id="UP000663873"/>
    </source>
</evidence>
<feature type="region of interest" description="Disordered" evidence="1">
    <location>
        <begin position="1"/>
        <end position="107"/>
    </location>
</feature>
<feature type="non-terminal residue" evidence="2">
    <location>
        <position position="393"/>
    </location>
</feature>
<feature type="compositionally biased region" description="Low complexity" evidence="1">
    <location>
        <begin position="304"/>
        <end position="316"/>
    </location>
</feature>
<feature type="compositionally biased region" description="Polar residues" evidence="1">
    <location>
        <begin position="357"/>
        <end position="369"/>
    </location>
</feature>
<dbReference type="Proteomes" id="UP000663873">
    <property type="component" value="Unassembled WGS sequence"/>
</dbReference>
<proteinExistence type="predicted"/>
<feature type="compositionally biased region" description="Low complexity" evidence="1">
    <location>
        <begin position="14"/>
        <end position="46"/>
    </location>
</feature>
<gene>
    <name evidence="2" type="ORF">UJA718_LOCUS24121</name>
</gene>
<feature type="compositionally biased region" description="Polar residues" evidence="1">
    <location>
        <begin position="60"/>
        <end position="69"/>
    </location>
</feature>
<dbReference type="AlphaFoldDB" id="A0A820TCI6"/>
<name>A0A820TCI6_9BILA</name>
<evidence type="ECO:0000313" key="2">
    <source>
        <dbReference type="EMBL" id="CAF4470045.1"/>
    </source>
</evidence>
<feature type="region of interest" description="Disordered" evidence="1">
    <location>
        <begin position="357"/>
        <end position="393"/>
    </location>
</feature>
<organism evidence="2 3">
    <name type="scientific">Rotaria socialis</name>
    <dbReference type="NCBI Taxonomy" id="392032"/>
    <lineage>
        <taxon>Eukaryota</taxon>
        <taxon>Metazoa</taxon>
        <taxon>Spiralia</taxon>
        <taxon>Gnathifera</taxon>
        <taxon>Rotifera</taxon>
        <taxon>Eurotatoria</taxon>
        <taxon>Bdelloidea</taxon>
        <taxon>Philodinida</taxon>
        <taxon>Philodinidae</taxon>
        <taxon>Rotaria</taxon>
    </lineage>
</organism>
<comment type="caution">
    <text evidence="2">The sequence shown here is derived from an EMBL/GenBank/DDBJ whole genome shotgun (WGS) entry which is preliminary data.</text>
</comment>